<dbReference type="AlphaFoldDB" id="D7E454"/>
<name>D7E454_NOSA0</name>
<keyword evidence="2" id="KW-1185">Reference proteome</keyword>
<gene>
    <name evidence="1" type="ordered locus">Aazo_3728</name>
</gene>
<sequence length="68" mass="7723">MCRKQSSHIILVVSESKFERVKAGTLFYLLLKLALTPSSLVGQTSRVESFPTLELCDSLLTLKRYQFT</sequence>
<dbReference type="Proteomes" id="UP000001511">
    <property type="component" value="Chromosome"/>
</dbReference>
<accession>D7E454</accession>
<evidence type="ECO:0000313" key="2">
    <source>
        <dbReference type="Proteomes" id="UP000001511"/>
    </source>
</evidence>
<protein>
    <submittedName>
        <fullName evidence="1">Uncharacterized protein</fullName>
    </submittedName>
</protein>
<dbReference type="EMBL" id="CP002059">
    <property type="protein sequence ID" value="ADI65272.1"/>
    <property type="molecule type" value="Genomic_DNA"/>
</dbReference>
<evidence type="ECO:0000313" key="1">
    <source>
        <dbReference type="EMBL" id="ADI65272.1"/>
    </source>
</evidence>
<proteinExistence type="predicted"/>
<dbReference type="STRING" id="551115.Aazo_3728"/>
<dbReference type="KEGG" id="naz:Aazo_3728"/>
<reference evidence="1 2" key="1">
    <citation type="journal article" date="2010" name="PLoS ONE">
        <title>Genome erosion in a nitrogen-fixing vertically transmitted endosymbiotic multicellular cyanobacterium.</title>
        <authorList>
            <person name="Ran L."/>
            <person name="Larsson J."/>
            <person name="Vigil-Stenman T."/>
            <person name="Nylander J.A."/>
            <person name="Ininbergs K."/>
            <person name="Zheng W.W."/>
            <person name="Lapidus A."/>
            <person name="Lowry S."/>
            <person name="Haselkorn R."/>
            <person name="Bergman B."/>
        </authorList>
    </citation>
    <scope>NUCLEOTIDE SEQUENCE [LARGE SCALE GENOMIC DNA]</scope>
    <source>
        <strain evidence="1 2">0708</strain>
    </source>
</reference>
<dbReference type="HOGENOM" id="CLU_2789784_0_0_3"/>
<organism evidence="1 2">
    <name type="scientific">Nostoc azollae (strain 0708)</name>
    <name type="common">Anabaena azollae (strain 0708)</name>
    <dbReference type="NCBI Taxonomy" id="551115"/>
    <lineage>
        <taxon>Bacteria</taxon>
        <taxon>Bacillati</taxon>
        <taxon>Cyanobacteriota</taxon>
        <taxon>Cyanophyceae</taxon>
        <taxon>Nostocales</taxon>
        <taxon>Nostocaceae</taxon>
        <taxon>Trichormus</taxon>
    </lineage>
</organism>